<keyword evidence="3" id="KW-1185">Reference proteome</keyword>
<evidence type="ECO:0000313" key="3">
    <source>
        <dbReference type="Proteomes" id="UP000029839"/>
    </source>
</evidence>
<dbReference type="EMBL" id="AXCY01000096">
    <property type="protein sequence ID" value="KGM09446.1"/>
    <property type="molecule type" value="Genomic_DNA"/>
</dbReference>
<accession>A0A0A0BNA5</accession>
<dbReference type="AlphaFoldDB" id="A0A0A0BNA5"/>
<feature type="domain" description="TET-Associated Glycosyltransferase" evidence="1">
    <location>
        <begin position="5"/>
        <end position="223"/>
    </location>
</feature>
<proteinExistence type="predicted"/>
<reference evidence="2 3" key="1">
    <citation type="submission" date="2013-08" db="EMBL/GenBank/DDBJ databases">
        <title>Genome sequencing of Cellulomonas carbonis T26.</title>
        <authorList>
            <person name="Chen F."/>
            <person name="Li Y."/>
            <person name="Wang G."/>
        </authorList>
    </citation>
    <scope>NUCLEOTIDE SEQUENCE [LARGE SCALE GENOMIC DNA]</scope>
    <source>
        <strain evidence="2 3">T26</strain>
    </source>
</reference>
<dbReference type="RefSeq" id="WP_052426447.1">
    <property type="nucleotide sequence ID" value="NZ_AXCY01000096.1"/>
</dbReference>
<dbReference type="Proteomes" id="UP000029839">
    <property type="component" value="Unassembled WGS sequence"/>
</dbReference>
<evidence type="ECO:0000259" key="1">
    <source>
        <dbReference type="Pfam" id="PF20691"/>
    </source>
</evidence>
<dbReference type="Pfam" id="PF20691">
    <property type="entry name" value="TAGT"/>
    <property type="match status" value="1"/>
</dbReference>
<name>A0A0A0BNA5_9CELL</name>
<protein>
    <recommendedName>
        <fullName evidence="1">TET-Associated Glycosyltransferase domain-containing protein</fullName>
    </recommendedName>
</protein>
<dbReference type="InterPro" id="IPR049100">
    <property type="entry name" value="TAGT"/>
</dbReference>
<evidence type="ECO:0000313" key="2">
    <source>
        <dbReference type="EMBL" id="KGM09446.1"/>
    </source>
</evidence>
<sequence length="281" mass="32289">MKDFCVFILSHGRAKKVKTLDTIRRLGYTGDAYIVVDDEDDVLSYIAEFGTKSVLVFSKAVVAKTFDAMDNFDERRTVVYARNACFDLARKVGVRWFLELDDDYTNFQHRWREDGKLMGRNVRNLDSLFEATVRFLDASGAHIVAWAQGGDFITGKSNTFIDEPLRRKAMNSFFCDSWRPFQFVGRINEDANTYLSLGGRGARIFTITNLMLQQTATQQSDGGMSEVYIDSGTYLKSFYTVMCNPSCCIVRPMGDKHIRLHHMVRWNNAVPQILDEKWRKT</sequence>
<comment type="caution">
    <text evidence="2">The sequence shown here is derived from an EMBL/GenBank/DDBJ whole genome shotgun (WGS) entry which is preliminary data.</text>
</comment>
<gene>
    <name evidence="2" type="ORF">N868_02155</name>
</gene>
<dbReference type="OrthoDB" id="9182727at2"/>
<reference evidence="2 3" key="2">
    <citation type="journal article" date="2015" name="Stand. Genomic Sci.">
        <title>Draft genome sequence of Cellulomonas carbonis T26(T) and comparative analysis of six Cellulomonas genomes.</title>
        <authorList>
            <person name="Zhuang W."/>
            <person name="Zhang S."/>
            <person name="Xia X."/>
            <person name="Wang G."/>
        </authorList>
    </citation>
    <scope>NUCLEOTIDE SEQUENCE [LARGE SCALE GENOMIC DNA]</scope>
    <source>
        <strain evidence="2 3">T26</strain>
    </source>
</reference>
<organism evidence="2 3">
    <name type="scientific">Cellulomonas carbonis T26</name>
    <dbReference type="NCBI Taxonomy" id="947969"/>
    <lineage>
        <taxon>Bacteria</taxon>
        <taxon>Bacillati</taxon>
        <taxon>Actinomycetota</taxon>
        <taxon>Actinomycetes</taxon>
        <taxon>Micrococcales</taxon>
        <taxon>Cellulomonadaceae</taxon>
        <taxon>Cellulomonas</taxon>
    </lineage>
</organism>